<dbReference type="AlphaFoldDB" id="J9GMF0"/>
<proteinExistence type="predicted"/>
<accession>J9GMF0</accession>
<gene>
    <name evidence="1" type="ORF">EVA_03192</name>
</gene>
<comment type="caution">
    <text evidence="1">The sequence shown here is derived from an EMBL/GenBank/DDBJ whole genome shotgun (WGS) entry which is preliminary data.</text>
</comment>
<reference evidence="1" key="1">
    <citation type="journal article" date="2012" name="PLoS ONE">
        <title>Gene sets for utilization of primary and secondary nutrition supplies in the distal gut of endangered iberian lynx.</title>
        <authorList>
            <person name="Alcaide M."/>
            <person name="Messina E."/>
            <person name="Richter M."/>
            <person name="Bargiela R."/>
            <person name="Peplies J."/>
            <person name="Huws S.A."/>
            <person name="Newbold C.J."/>
            <person name="Golyshin P.N."/>
            <person name="Simon M.A."/>
            <person name="Lopez G."/>
            <person name="Yakimov M.M."/>
            <person name="Ferrer M."/>
        </authorList>
    </citation>
    <scope>NUCLEOTIDE SEQUENCE</scope>
</reference>
<organism evidence="1">
    <name type="scientific">gut metagenome</name>
    <dbReference type="NCBI Taxonomy" id="749906"/>
    <lineage>
        <taxon>unclassified sequences</taxon>
        <taxon>metagenomes</taxon>
        <taxon>organismal metagenomes</taxon>
    </lineage>
</organism>
<name>J9GMF0_9ZZZZ</name>
<dbReference type="EMBL" id="AMCI01000557">
    <property type="protein sequence ID" value="EJX08699.1"/>
    <property type="molecule type" value="Genomic_DNA"/>
</dbReference>
<protein>
    <submittedName>
        <fullName evidence="1">Uncharacterized protein</fullName>
    </submittedName>
</protein>
<sequence>MHTLFLITTTESQFNHSEVIFCKQISITLHRFGGKIPTIEITKTTKTHTTI</sequence>
<evidence type="ECO:0000313" key="1">
    <source>
        <dbReference type="EMBL" id="EJX08699.1"/>
    </source>
</evidence>